<evidence type="ECO:0000313" key="3">
    <source>
        <dbReference type="Proteomes" id="UP000507470"/>
    </source>
</evidence>
<protein>
    <recommendedName>
        <fullName evidence="1">Chitin-binding type-4 domain-containing protein</fullName>
    </recommendedName>
</protein>
<gene>
    <name evidence="2" type="ORF">MCOR_30941</name>
</gene>
<dbReference type="Pfam" id="PF03067">
    <property type="entry name" value="LPMO_10"/>
    <property type="match status" value="1"/>
</dbReference>
<accession>A0A6J8CMV7</accession>
<dbReference type="InterPro" id="IPR004302">
    <property type="entry name" value="Cellulose/chitin-bd_N"/>
</dbReference>
<dbReference type="PANTHER" id="PTHR21113:SF4">
    <property type="entry name" value="CHITIN-BINDING TYPE-4 DOMAIN-CONTAINING PROTEIN"/>
    <property type="match status" value="1"/>
</dbReference>
<evidence type="ECO:0000313" key="2">
    <source>
        <dbReference type="EMBL" id="CAC5396374.1"/>
    </source>
</evidence>
<organism evidence="2 3">
    <name type="scientific">Mytilus coruscus</name>
    <name type="common">Sea mussel</name>
    <dbReference type="NCBI Taxonomy" id="42192"/>
    <lineage>
        <taxon>Eukaryota</taxon>
        <taxon>Metazoa</taxon>
        <taxon>Spiralia</taxon>
        <taxon>Lophotrochozoa</taxon>
        <taxon>Mollusca</taxon>
        <taxon>Bivalvia</taxon>
        <taxon>Autobranchia</taxon>
        <taxon>Pteriomorphia</taxon>
        <taxon>Mytilida</taxon>
        <taxon>Mytiloidea</taxon>
        <taxon>Mytilidae</taxon>
        <taxon>Mytilinae</taxon>
        <taxon>Mytilus</taxon>
    </lineage>
</organism>
<feature type="domain" description="Chitin-binding type-4" evidence="1">
    <location>
        <begin position="35"/>
        <end position="175"/>
    </location>
</feature>
<dbReference type="AlphaFoldDB" id="A0A6J8CMV7"/>
<dbReference type="OrthoDB" id="6067002at2759"/>
<name>A0A6J8CMV7_MYTCO</name>
<dbReference type="Gene3D" id="2.70.50.70">
    <property type="match status" value="1"/>
</dbReference>
<proteinExistence type="predicted"/>
<sequence>MIEPPNRSSLWRLPEFSTSAEPNYDDNALFCGGKMNLAFNGGKCGVCGDPYQGPYKNEAGGIYAQGIIARTYQPGQNISVKIQIMANHRGWFEFRLCVNNNISQKITHACLDKHLLETSDLGLTRTTFSANSGIKELTLKLPKDLTCSQCVLQWKWRTANSPGSLEEKYYGCSDIAIQKSNIPPKSSLSYTIKTTVRQPRSTLPRTRVHNIQTTTSRRKCKTILPAWKGNPYFDNWCIIQCRNVDCSNLSSFCVCN</sequence>
<reference evidence="2 3" key="1">
    <citation type="submission" date="2020-06" db="EMBL/GenBank/DDBJ databases">
        <authorList>
            <person name="Li R."/>
            <person name="Bekaert M."/>
        </authorList>
    </citation>
    <scope>NUCLEOTIDE SEQUENCE [LARGE SCALE GENOMIC DNA]</scope>
    <source>
        <strain evidence="3">wild</strain>
    </source>
</reference>
<keyword evidence="3" id="KW-1185">Reference proteome</keyword>
<dbReference type="EMBL" id="CACVKT020005609">
    <property type="protein sequence ID" value="CAC5396374.1"/>
    <property type="molecule type" value="Genomic_DNA"/>
</dbReference>
<evidence type="ECO:0000259" key="1">
    <source>
        <dbReference type="Pfam" id="PF03067"/>
    </source>
</evidence>
<dbReference type="PANTHER" id="PTHR21113">
    <property type="entry name" value="AGAP001705-PA"/>
    <property type="match status" value="1"/>
</dbReference>
<dbReference type="Proteomes" id="UP000507470">
    <property type="component" value="Unassembled WGS sequence"/>
</dbReference>